<name>A0A1F4XR48_9BACT</name>
<gene>
    <name evidence="2" type="ORF">A3D68_02315</name>
</gene>
<evidence type="ECO:0000313" key="3">
    <source>
        <dbReference type="Proteomes" id="UP000177564"/>
    </source>
</evidence>
<dbReference type="EMBL" id="MEWU01000001">
    <property type="protein sequence ID" value="OGC84135.1"/>
    <property type="molecule type" value="Genomic_DNA"/>
</dbReference>
<keyword evidence="1" id="KW-0175">Coiled coil</keyword>
<evidence type="ECO:0008006" key="4">
    <source>
        <dbReference type="Google" id="ProtNLM"/>
    </source>
</evidence>
<evidence type="ECO:0000256" key="1">
    <source>
        <dbReference type="SAM" id="Coils"/>
    </source>
</evidence>
<dbReference type="Proteomes" id="UP000177564">
    <property type="component" value="Unassembled WGS sequence"/>
</dbReference>
<dbReference type="STRING" id="1797240.A3D68_02315"/>
<dbReference type="AlphaFoldDB" id="A0A1F4XR48"/>
<evidence type="ECO:0000313" key="2">
    <source>
        <dbReference type="EMBL" id="OGC84135.1"/>
    </source>
</evidence>
<reference evidence="2 3" key="1">
    <citation type="journal article" date="2016" name="Nat. Commun.">
        <title>Thousands of microbial genomes shed light on interconnected biogeochemical processes in an aquifer system.</title>
        <authorList>
            <person name="Anantharaman K."/>
            <person name="Brown C.T."/>
            <person name="Hug L.A."/>
            <person name="Sharon I."/>
            <person name="Castelle C.J."/>
            <person name="Probst A.J."/>
            <person name="Thomas B.C."/>
            <person name="Singh A."/>
            <person name="Wilkins M.J."/>
            <person name="Karaoz U."/>
            <person name="Brodie E.L."/>
            <person name="Williams K.H."/>
            <person name="Hubbard S.S."/>
            <person name="Banfield J.F."/>
        </authorList>
    </citation>
    <scope>NUCLEOTIDE SEQUENCE [LARGE SCALE GENOMIC DNA]</scope>
</reference>
<dbReference type="Gene3D" id="3.30.70.60">
    <property type="match status" value="1"/>
</dbReference>
<comment type="caution">
    <text evidence="2">The sequence shown here is derived from an EMBL/GenBank/DDBJ whole genome shotgun (WGS) entry which is preliminary data.</text>
</comment>
<dbReference type="InterPro" id="IPR014717">
    <property type="entry name" value="Transl_elong_EF1B/ribsomal_bS6"/>
</dbReference>
<feature type="coiled-coil region" evidence="1">
    <location>
        <begin position="39"/>
        <end position="66"/>
    </location>
</feature>
<organism evidence="2 3">
    <name type="scientific">Candidatus Adlerbacteria bacterium RIFCSPHIGHO2_02_FULL_52_17</name>
    <dbReference type="NCBI Taxonomy" id="1797240"/>
    <lineage>
        <taxon>Bacteria</taxon>
        <taxon>Candidatus Adleribacteriota</taxon>
    </lineage>
</organism>
<sequence length="183" mass="20468">MKRLVLPFILLVAAAGLFVVYTDPRYQESKKLAAQVDSYNEALNKSQELRKTRDELLARRNTFDEEDIQKLHQILPDSVDNIRLIIDINNIAARRGLSLKDVQLGDLSGTAGAKNPLAVGESGSPVGSVTLGFTLGATYDDFLSFMQDLEHSMRILDIEKISFSADVSGRSDYTFSIRTYWLH</sequence>
<protein>
    <recommendedName>
        <fullName evidence="4">Type 4a pilus biogenesis protein PilO</fullName>
    </recommendedName>
</protein>
<accession>A0A1F4XR48</accession>
<proteinExistence type="predicted"/>